<keyword evidence="8" id="KW-1185">Reference proteome</keyword>
<dbReference type="OrthoDB" id="194468at2759"/>
<protein>
    <recommendedName>
        <fullName evidence="6">Amidohydrolase-related domain-containing protein</fullName>
    </recommendedName>
</protein>
<dbReference type="Gene3D" id="3.20.20.140">
    <property type="entry name" value="Metal-dependent hydrolases"/>
    <property type="match status" value="1"/>
</dbReference>
<dbReference type="PANTHER" id="PTHR11271">
    <property type="entry name" value="GUANINE DEAMINASE"/>
    <property type="match status" value="1"/>
</dbReference>
<dbReference type="GO" id="GO:0005829">
    <property type="term" value="C:cytosol"/>
    <property type="evidence" value="ECO:0007669"/>
    <property type="project" value="TreeGrafter"/>
</dbReference>
<gene>
    <name evidence="7" type="ORF">D9619_007411</name>
</gene>
<dbReference type="SUPFAM" id="SSF51338">
    <property type="entry name" value="Composite domain of metallo-dependent hydrolases"/>
    <property type="match status" value="1"/>
</dbReference>
<dbReference type="InterPro" id="IPR051607">
    <property type="entry name" value="Metallo-dep_hydrolases"/>
</dbReference>
<dbReference type="PANTHER" id="PTHR11271:SF6">
    <property type="entry name" value="GUANINE DEAMINASE"/>
    <property type="match status" value="1"/>
</dbReference>
<sequence length="522" mass="57751">MFLVRATFVHTPELDVLEVLHNYLAAIDDDGHISYLGPFNSNESTAFLSGISKGVELVNVPEGSFILPTFSDLHLHAPQFLYQGTGLDLPLMQWLDNYALKAELRLDNDPILARRVYTRLASRLKENGTGTVLLFGTIKEETNLILAQCMQAAGLRGFVGKLSMDVDITSPGSASKTYIEDSASEALKSARSFVRRCQHMQEHLPAAQRLVEPVLTPRFVPTCSEELLNGLGRMSEELGVKVQSHMAEAKDQVEWVRALRGMEDVEVFDKNGLLTPRTIQAHCTFLSPTELSLVSERGTAIAHCPLSNAYFSAQPFPLREALGRGAKVGLGTDIAGGYSADIMNAMRQAVAVSRMREGERVMSLPTAQKDQAKEEPEAQKRSIDWKEALFLATRGGALCLGLPGVFRVGAPFDAQQIRLYDPANGRGFGAVDYFDLETDLADTSIMDEENRKGTSAPSVALAQQEHLQKGRQKGEQHQPQEHQTYEHQPLADHELIEKWWSVGDNRNRSAVWVQGKLIWVSP</sequence>
<dbReference type="GO" id="GO:0008892">
    <property type="term" value="F:guanine deaminase activity"/>
    <property type="evidence" value="ECO:0007669"/>
    <property type="project" value="TreeGrafter"/>
</dbReference>
<dbReference type="InterPro" id="IPR011059">
    <property type="entry name" value="Metal-dep_hydrolase_composite"/>
</dbReference>
<keyword evidence="4" id="KW-0862">Zinc</keyword>
<feature type="domain" description="Amidohydrolase-related" evidence="6">
    <location>
        <begin position="65"/>
        <end position="421"/>
    </location>
</feature>
<dbReference type="Gene3D" id="2.30.40.10">
    <property type="entry name" value="Urease, subunit C, domain 1"/>
    <property type="match status" value="1"/>
</dbReference>
<dbReference type="GO" id="GO:0008270">
    <property type="term" value="F:zinc ion binding"/>
    <property type="evidence" value="ECO:0007669"/>
    <property type="project" value="TreeGrafter"/>
</dbReference>
<keyword evidence="3" id="KW-0378">Hydrolase</keyword>
<dbReference type="InterPro" id="IPR032466">
    <property type="entry name" value="Metal_Hydrolase"/>
</dbReference>
<reference evidence="7 8" key="1">
    <citation type="journal article" date="2020" name="ISME J.">
        <title>Uncovering the hidden diversity of litter-decomposition mechanisms in mushroom-forming fungi.</title>
        <authorList>
            <person name="Floudas D."/>
            <person name="Bentzer J."/>
            <person name="Ahren D."/>
            <person name="Johansson T."/>
            <person name="Persson P."/>
            <person name="Tunlid A."/>
        </authorList>
    </citation>
    <scope>NUCLEOTIDE SEQUENCE [LARGE SCALE GENOMIC DNA]</scope>
    <source>
        <strain evidence="7 8">CBS 101986</strain>
    </source>
</reference>
<dbReference type="Proteomes" id="UP000567179">
    <property type="component" value="Unassembled WGS sequence"/>
</dbReference>
<dbReference type="InterPro" id="IPR006680">
    <property type="entry name" value="Amidohydro-rel"/>
</dbReference>
<feature type="region of interest" description="Disordered" evidence="5">
    <location>
        <begin position="449"/>
        <end position="488"/>
    </location>
</feature>
<organism evidence="7 8">
    <name type="scientific">Psilocybe cf. subviscida</name>
    <dbReference type="NCBI Taxonomy" id="2480587"/>
    <lineage>
        <taxon>Eukaryota</taxon>
        <taxon>Fungi</taxon>
        <taxon>Dikarya</taxon>
        <taxon>Basidiomycota</taxon>
        <taxon>Agaricomycotina</taxon>
        <taxon>Agaricomycetes</taxon>
        <taxon>Agaricomycetidae</taxon>
        <taxon>Agaricales</taxon>
        <taxon>Agaricineae</taxon>
        <taxon>Strophariaceae</taxon>
        <taxon>Psilocybe</taxon>
    </lineage>
</organism>
<comment type="cofactor">
    <cofactor evidence="1">
        <name>Zn(2+)</name>
        <dbReference type="ChEBI" id="CHEBI:29105"/>
    </cofactor>
</comment>
<evidence type="ECO:0000313" key="7">
    <source>
        <dbReference type="EMBL" id="KAF5315046.1"/>
    </source>
</evidence>
<feature type="compositionally biased region" description="Basic and acidic residues" evidence="5">
    <location>
        <begin position="466"/>
        <end position="488"/>
    </location>
</feature>
<evidence type="ECO:0000259" key="6">
    <source>
        <dbReference type="Pfam" id="PF01979"/>
    </source>
</evidence>
<evidence type="ECO:0000256" key="5">
    <source>
        <dbReference type="SAM" id="MobiDB-lite"/>
    </source>
</evidence>
<evidence type="ECO:0000313" key="8">
    <source>
        <dbReference type="Proteomes" id="UP000567179"/>
    </source>
</evidence>
<name>A0A8H5B2B1_9AGAR</name>
<dbReference type="EMBL" id="JAACJJ010000043">
    <property type="protein sequence ID" value="KAF5315046.1"/>
    <property type="molecule type" value="Genomic_DNA"/>
</dbReference>
<comment type="caution">
    <text evidence="7">The sequence shown here is derived from an EMBL/GenBank/DDBJ whole genome shotgun (WGS) entry which is preliminary data.</text>
</comment>
<keyword evidence="2" id="KW-0479">Metal-binding</keyword>
<dbReference type="SUPFAM" id="SSF51556">
    <property type="entry name" value="Metallo-dependent hydrolases"/>
    <property type="match status" value="1"/>
</dbReference>
<evidence type="ECO:0000256" key="3">
    <source>
        <dbReference type="ARBA" id="ARBA00022801"/>
    </source>
</evidence>
<evidence type="ECO:0000256" key="2">
    <source>
        <dbReference type="ARBA" id="ARBA00022723"/>
    </source>
</evidence>
<evidence type="ECO:0000256" key="4">
    <source>
        <dbReference type="ARBA" id="ARBA00022833"/>
    </source>
</evidence>
<dbReference type="GO" id="GO:0046098">
    <property type="term" value="P:guanine metabolic process"/>
    <property type="evidence" value="ECO:0007669"/>
    <property type="project" value="TreeGrafter"/>
</dbReference>
<evidence type="ECO:0000256" key="1">
    <source>
        <dbReference type="ARBA" id="ARBA00001947"/>
    </source>
</evidence>
<accession>A0A8H5B2B1</accession>
<proteinExistence type="predicted"/>
<dbReference type="Pfam" id="PF01979">
    <property type="entry name" value="Amidohydro_1"/>
    <property type="match status" value="1"/>
</dbReference>
<dbReference type="AlphaFoldDB" id="A0A8H5B2B1"/>